<keyword evidence="2" id="KW-1185">Reference proteome</keyword>
<sequence length="104" mass="11270">MWLYNVIDIPLGCHVVSWINTMGDHVLWAMAPHTITPAVVSGVSLQSKDRIEAFSPAFLHANTIASIAEIETGFAAKDDMVPFRFSPVSSCVAPLQTEASLDGR</sequence>
<accession>A0A8X6RWM3</accession>
<evidence type="ECO:0000313" key="2">
    <source>
        <dbReference type="Proteomes" id="UP000887159"/>
    </source>
</evidence>
<dbReference type="EMBL" id="BMAU01021233">
    <property type="protein sequence ID" value="GFY02474.1"/>
    <property type="molecule type" value="Genomic_DNA"/>
</dbReference>
<dbReference type="AlphaFoldDB" id="A0A8X6RWM3"/>
<evidence type="ECO:0000313" key="1">
    <source>
        <dbReference type="EMBL" id="GFY02474.1"/>
    </source>
</evidence>
<organism evidence="1 2">
    <name type="scientific">Trichonephila clavipes</name>
    <name type="common">Golden silk orbweaver</name>
    <name type="synonym">Nephila clavipes</name>
    <dbReference type="NCBI Taxonomy" id="2585209"/>
    <lineage>
        <taxon>Eukaryota</taxon>
        <taxon>Metazoa</taxon>
        <taxon>Ecdysozoa</taxon>
        <taxon>Arthropoda</taxon>
        <taxon>Chelicerata</taxon>
        <taxon>Arachnida</taxon>
        <taxon>Araneae</taxon>
        <taxon>Araneomorphae</taxon>
        <taxon>Entelegynae</taxon>
        <taxon>Araneoidea</taxon>
        <taxon>Nephilidae</taxon>
        <taxon>Trichonephila</taxon>
    </lineage>
</organism>
<dbReference type="Proteomes" id="UP000887159">
    <property type="component" value="Unassembled WGS sequence"/>
</dbReference>
<gene>
    <name evidence="1" type="ORF">TNCV_3503551</name>
</gene>
<proteinExistence type="predicted"/>
<comment type="caution">
    <text evidence="1">The sequence shown here is derived from an EMBL/GenBank/DDBJ whole genome shotgun (WGS) entry which is preliminary data.</text>
</comment>
<reference evidence="1" key="1">
    <citation type="submission" date="2020-08" db="EMBL/GenBank/DDBJ databases">
        <title>Multicomponent nature underlies the extraordinary mechanical properties of spider dragline silk.</title>
        <authorList>
            <person name="Kono N."/>
            <person name="Nakamura H."/>
            <person name="Mori M."/>
            <person name="Yoshida Y."/>
            <person name="Ohtoshi R."/>
            <person name="Malay A.D."/>
            <person name="Moran D.A.P."/>
            <person name="Tomita M."/>
            <person name="Numata K."/>
            <person name="Arakawa K."/>
        </authorList>
    </citation>
    <scope>NUCLEOTIDE SEQUENCE</scope>
</reference>
<protein>
    <submittedName>
        <fullName evidence="1">Uncharacterized protein</fullName>
    </submittedName>
</protein>
<name>A0A8X6RWM3_TRICX</name>